<dbReference type="PANTHER" id="PTHR43283">
    <property type="entry name" value="BETA-LACTAMASE-RELATED"/>
    <property type="match status" value="1"/>
</dbReference>
<dbReference type="AlphaFoldDB" id="A0A4Z1P3P9"/>
<feature type="domain" description="Beta-lactamase-related" evidence="3">
    <location>
        <begin position="43"/>
        <end position="420"/>
    </location>
</feature>
<dbReference type="Proteomes" id="UP000298493">
    <property type="component" value="Unassembled WGS sequence"/>
</dbReference>
<organism evidence="4 5">
    <name type="scientific">Venturia nashicola</name>
    <dbReference type="NCBI Taxonomy" id="86259"/>
    <lineage>
        <taxon>Eukaryota</taxon>
        <taxon>Fungi</taxon>
        <taxon>Dikarya</taxon>
        <taxon>Ascomycota</taxon>
        <taxon>Pezizomycotina</taxon>
        <taxon>Dothideomycetes</taxon>
        <taxon>Pleosporomycetidae</taxon>
        <taxon>Venturiales</taxon>
        <taxon>Venturiaceae</taxon>
        <taxon>Venturia</taxon>
    </lineage>
</organism>
<keyword evidence="5" id="KW-1185">Reference proteome</keyword>
<dbReference type="Pfam" id="PF00144">
    <property type="entry name" value="Beta-lactamase"/>
    <property type="match status" value="1"/>
</dbReference>
<evidence type="ECO:0000259" key="3">
    <source>
        <dbReference type="Pfam" id="PF00144"/>
    </source>
</evidence>
<name>A0A4Z1P3P9_9PEZI</name>
<dbReference type="PANTHER" id="PTHR43283:SF17">
    <property type="entry name" value="(LOVD), PUTATIVE (AFU_ORTHOLOGUE AFUA_5G00920)-RELATED"/>
    <property type="match status" value="1"/>
</dbReference>
<accession>A0A4Z1P3P9</accession>
<dbReference type="STRING" id="86259.A0A4Z1P3P9"/>
<comment type="similarity">
    <text evidence="1">Belongs to the class-A beta-lactamase family.</text>
</comment>
<dbReference type="InterPro" id="IPR001466">
    <property type="entry name" value="Beta-lactam-related"/>
</dbReference>
<dbReference type="InterPro" id="IPR012338">
    <property type="entry name" value="Beta-lactam/transpept-like"/>
</dbReference>
<evidence type="ECO:0000256" key="2">
    <source>
        <dbReference type="ARBA" id="ARBA00022801"/>
    </source>
</evidence>
<evidence type="ECO:0000256" key="1">
    <source>
        <dbReference type="ARBA" id="ARBA00009009"/>
    </source>
</evidence>
<reference evidence="4 5" key="1">
    <citation type="submission" date="2019-04" db="EMBL/GenBank/DDBJ databases">
        <title>High contiguity whole genome sequence and gene annotation resource for two Venturia nashicola isolates.</title>
        <authorList>
            <person name="Prokchorchik M."/>
            <person name="Won K."/>
            <person name="Lee Y."/>
            <person name="Choi E.D."/>
            <person name="Segonzac C."/>
            <person name="Sohn K.H."/>
        </authorList>
    </citation>
    <scope>NUCLEOTIDE SEQUENCE [LARGE SCALE GENOMIC DNA]</scope>
    <source>
        <strain evidence="4 5">PRI2</strain>
    </source>
</reference>
<proteinExistence type="inferred from homology"/>
<sequence>MWIKNKSRASQERKLRDWKMLPPLAEFEQKLQRATSSDDDQSLPNVAVIAADSNGRILTSMSSGTYIPRATVEKPNDAGVIIEPATEKFTADTICWIASCTKLMTSVAALQLVELGLLNLDDDIAQTVLPELKGIQILIKMTDEGPVSRPAKNKITLRNLLTHSSGIAYEFTHPKLFTWRQWSNQQAKKNKAKTRSVDPAVAYLVPLLFEPDEGWTYGYSLDWVGVAVSRVSGLSLGEYMQKNIWTPLGMTSTAFHLEERPDLLSRLASMSTRNDEGKLEHGGIGGPFDPFRLVNVRESGGGGAFSTANDYIKFLIAVLQNNGKLFKSRDTIPNMMSPHLNDPAHLAAIHANPMSYGLAGNLPQDTKLDYALGGITNLTEVSTTGRAEGSIQWSGLPNLFWWINQKDGICGCYFGQILPPGDVPSFLMYEEFEKAVNASFVKDKVAKGKL</sequence>
<dbReference type="InterPro" id="IPR050789">
    <property type="entry name" value="Diverse_Enzym_Activities"/>
</dbReference>
<dbReference type="SUPFAM" id="SSF56601">
    <property type="entry name" value="beta-lactamase/transpeptidase-like"/>
    <property type="match status" value="1"/>
</dbReference>
<evidence type="ECO:0000313" key="5">
    <source>
        <dbReference type="Proteomes" id="UP000298493"/>
    </source>
</evidence>
<keyword evidence="2" id="KW-0378">Hydrolase</keyword>
<comment type="caution">
    <text evidence="4">The sequence shown here is derived from an EMBL/GenBank/DDBJ whole genome shotgun (WGS) entry which is preliminary data.</text>
</comment>
<gene>
    <name evidence="4" type="ORF">E6O75_ATG03079</name>
</gene>
<dbReference type="Gene3D" id="3.40.710.10">
    <property type="entry name" value="DD-peptidase/beta-lactamase superfamily"/>
    <property type="match status" value="1"/>
</dbReference>
<dbReference type="EMBL" id="SNSC02000006">
    <property type="protein sequence ID" value="TID23443.1"/>
    <property type="molecule type" value="Genomic_DNA"/>
</dbReference>
<dbReference type="GO" id="GO:0016787">
    <property type="term" value="F:hydrolase activity"/>
    <property type="evidence" value="ECO:0007669"/>
    <property type="project" value="UniProtKB-KW"/>
</dbReference>
<protein>
    <submittedName>
        <fullName evidence="4">Beta lactamase like protein</fullName>
    </submittedName>
</protein>
<evidence type="ECO:0000313" key="4">
    <source>
        <dbReference type="EMBL" id="TID23443.1"/>
    </source>
</evidence>